<sequence>MDVAPLVATGRVDDQLVDLGALPCTASATPTGPTVTGGSL</sequence>
<keyword evidence="2" id="KW-1185">Reference proteome</keyword>
<organism evidence="1 2">
    <name type="scientific">Streptomyces europaeiscabiei</name>
    <dbReference type="NCBI Taxonomy" id="146819"/>
    <lineage>
        <taxon>Bacteria</taxon>
        <taxon>Bacillati</taxon>
        <taxon>Actinomycetota</taxon>
        <taxon>Actinomycetes</taxon>
        <taxon>Kitasatosporales</taxon>
        <taxon>Streptomycetaceae</taxon>
        <taxon>Streptomyces</taxon>
    </lineage>
</organism>
<evidence type="ECO:0000313" key="1">
    <source>
        <dbReference type="EMBL" id="MDX3704178.1"/>
    </source>
</evidence>
<protein>
    <submittedName>
        <fullName evidence="1">Uncharacterized protein</fullName>
    </submittedName>
</protein>
<dbReference type="EMBL" id="JARAYU010000013">
    <property type="protein sequence ID" value="MDX3704178.1"/>
    <property type="molecule type" value="Genomic_DNA"/>
</dbReference>
<reference evidence="1 2" key="1">
    <citation type="journal article" date="2023" name="Microb. Genom.">
        <title>Mesoterricola silvestris gen. nov., sp. nov., Mesoterricola sediminis sp. nov., Geothrix oryzae sp. nov., Geothrix edaphica sp. nov., Geothrix rubra sp. nov., and Geothrix limicola sp. nov., six novel members of Acidobacteriota isolated from soils.</title>
        <authorList>
            <person name="Weisberg A.J."/>
            <person name="Pearce E."/>
            <person name="Kramer C.G."/>
            <person name="Chang J.H."/>
            <person name="Clarke C.R."/>
        </authorList>
    </citation>
    <scope>NUCLEOTIDE SEQUENCE [LARGE SCALE GENOMIC DNA]</scope>
    <source>
        <strain evidence="1 2">ID09-01A</strain>
    </source>
</reference>
<comment type="caution">
    <text evidence="1">The sequence shown here is derived from an EMBL/GenBank/DDBJ whole genome shotgun (WGS) entry which is preliminary data.</text>
</comment>
<proteinExistence type="predicted"/>
<dbReference type="Proteomes" id="UP001271274">
    <property type="component" value="Unassembled WGS sequence"/>
</dbReference>
<dbReference type="RefSeq" id="WP_276145796.1">
    <property type="nucleotide sequence ID" value="NZ_JARAUR010000006.1"/>
</dbReference>
<accession>A0ABU4NM05</accession>
<evidence type="ECO:0000313" key="2">
    <source>
        <dbReference type="Proteomes" id="UP001271274"/>
    </source>
</evidence>
<gene>
    <name evidence="1" type="ORF">PV662_31385</name>
</gene>
<name>A0ABU4NM05_9ACTN</name>